<reference evidence="1" key="2">
    <citation type="submission" date="2018-08" db="UniProtKB">
        <authorList>
            <consortium name="EnsemblPlants"/>
        </authorList>
    </citation>
    <scope>IDENTIFICATION</scope>
    <source>
        <strain evidence="1">Yugu1</strain>
    </source>
</reference>
<dbReference type="Gramene" id="KQK97958">
    <property type="protein sequence ID" value="KQK97958"/>
    <property type="gene ID" value="SETIT_012893mg"/>
</dbReference>
<name>K3YF76_SETIT</name>
<evidence type="ECO:0000313" key="2">
    <source>
        <dbReference type="Proteomes" id="UP000004995"/>
    </source>
</evidence>
<reference evidence="2" key="1">
    <citation type="journal article" date="2012" name="Nat. Biotechnol.">
        <title>Reference genome sequence of the model plant Setaria.</title>
        <authorList>
            <person name="Bennetzen J.L."/>
            <person name="Schmutz J."/>
            <person name="Wang H."/>
            <person name="Percifield R."/>
            <person name="Hawkins J."/>
            <person name="Pontaroli A.C."/>
            <person name="Estep M."/>
            <person name="Feng L."/>
            <person name="Vaughn J.N."/>
            <person name="Grimwood J."/>
            <person name="Jenkins J."/>
            <person name="Barry K."/>
            <person name="Lindquist E."/>
            <person name="Hellsten U."/>
            <person name="Deshpande S."/>
            <person name="Wang X."/>
            <person name="Wu X."/>
            <person name="Mitros T."/>
            <person name="Triplett J."/>
            <person name="Yang X."/>
            <person name="Ye C.Y."/>
            <person name="Mauro-Herrera M."/>
            <person name="Wang L."/>
            <person name="Li P."/>
            <person name="Sharma M."/>
            <person name="Sharma R."/>
            <person name="Ronald P.C."/>
            <person name="Panaud O."/>
            <person name="Kellogg E.A."/>
            <person name="Brutnell T.P."/>
            <person name="Doust A.N."/>
            <person name="Tuskan G.A."/>
            <person name="Rokhsar D."/>
            <person name="Devos K.M."/>
        </authorList>
    </citation>
    <scope>NUCLEOTIDE SEQUENCE [LARGE SCALE GENOMIC DNA]</scope>
    <source>
        <strain evidence="2">cv. Yugu1</strain>
    </source>
</reference>
<sequence>MCVGRWGRSGLEEFGRLQHVRKEARKVGLGRGGRGARVGPGGGCDVFAPGLALLVQVAQGGLEDGEGVAAVACGRRRARFGLSALDG</sequence>
<dbReference type="InParanoid" id="K3YF76"/>
<keyword evidence="2" id="KW-1185">Reference proteome</keyword>
<dbReference type="AlphaFoldDB" id="K3YF76"/>
<organism evidence="1 2">
    <name type="scientific">Setaria italica</name>
    <name type="common">Foxtail millet</name>
    <name type="synonym">Panicum italicum</name>
    <dbReference type="NCBI Taxonomy" id="4555"/>
    <lineage>
        <taxon>Eukaryota</taxon>
        <taxon>Viridiplantae</taxon>
        <taxon>Streptophyta</taxon>
        <taxon>Embryophyta</taxon>
        <taxon>Tracheophyta</taxon>
        <taxon>Spermatophyta</taxon>
        <taxon>Magnoliopsida</taxon>
        <taxon>Liliopsida</taxon>
        <taxon>Poales</taxon>
        <taxon>Poaceae</taxon>
        <taxon>PACMAD clade</taxon>
        <taxon>Panicoideae</taxon>
        <taxon>Panicodae</taxon>
        <taxon>Paniceae</taxon>
        <taxon>Cenchrinae</taxon>
        <taxon>Setaria</taxon>
    </lineage>
</organism>
<proteinExistence type="predicted"/>
<evidence type="ECO:0000313" key="1">
    <source>
        <dbReference type="EnsemblPlants" id="KQK97958"/>
    </source>
</evidence>
<dbReference type="Proteomes" id="UP000004995">
    <property type="component" value="Unassembled WGS sequence"/>
</dbReference>
<protein>
    <submittedName>
        <fullName evidence="1">Uncharacterized protein</fullName>
    </submittedName>
</protein>
<dbReference type="EMBL" id="AGNK02004416">
    <property type="status" value="NOT_ANNOTATED_CDS"/>
    <property type="molecule type" value="Genomic_DNA"/>
</dbReference>
<dbReference type="HOGENOM" id="CLU_2487673_0_0_1"/>
<accession>K3YF76</accession>
<dbReference type="EnsemblPlants" id="KQK97958">
    <property type="protein sequence ID" value="KQK97958"/>
    <property type="gene ID" value="SETIT_012893mg"/>
</dbReference>